<accession>A0A4R3I9D2</accession>
<evidence type="ECO:0000313" key="2">
    <source>
        <dbReference type="Proteomes" id="UP000295793"/>
    </source>
</evidence>
<dbReference type="Proteomes" id="UP000295793">
    <property type="component" value="Unassembled WGS sequence"/>
</dbReference>
<dbReference type="Pfam" id="PF05597">
    <property type="entry name" value="Phasin"/>
    <property type="match status" value="1"/>
</dbReference>
<dbReference type="OrthoDB" id="5801582at2"/>
<dbReference type="PANTHER" id="PTHR38664:SF1">
    <property type="entry name" value="SLR0058 PROTEIN"/>
    <property type="match status" value="1"/>
</dbReference>
<name>A0A4R3I9D2_9GAMM</name>
<dbReference type="InterPro" id="IPR008769">
    <property type="entry name" value="PhaF_PhaI"/>
</dbReference>
<dbReference type="PANTHER" id="PTHR38664">
    <property type="entry name" value="SLR0058 PROTEIN"/>
    <property type="match status" value="1"/>
</dbReference>
<keyword evidence="2" id="KW-1185">Reference proteome</keyword>
<gene>
    <name evidence="1" type="ORF">BCF53_10496</name>
</gene>
<dbReference type="AlphaFoldDB" id="A0A4R3I9D2"/>
<dbReference type="EMBL" id="SLZR01000004">
    <property type="protein sequence ID" value="TCS41992.1"/>
    <property type="molecule type" value="Genomic_DNA"/>
</dbReference>
<protein>
    <submittedName>
        <fullName evidence="1">Poly(Hydroxyalkanoate) granule-associated protein</fullName>
    </submittedName>
</protein>
<comment type="caution">
    <text evidence="1">The sequence shown here is derived from an EMBL/GenBank/DDBJ whole genome shotgun (WGS) entry which is preliminary data.</text>
</comment>
<evidence type="ECO:0000313" key="1">
    <source>
        <dbReference type="EMBL" id="TCS41992.1"/>
    </source>
</evidence>
<sequence>MKKDSFAQQIWYAGLGVIARAESENTEWLQDFIKEGEKYEEARIDELKAKLSQFEDKTVGSTKRKFDDIEKSFESKVSQSLSKVGLMSKSEFETLKEKLEQLEQQINDLKS</sequence>
<dbReference type="RefSeq" id="WP_132700749.1">
    <property type="nucleotide sequence ID" value="NZ_SLZR01000004.1"/>
</dbReference>
<proteinExistence type="predicted"/>
<reference evidence="1 2" key="1">
    <citation type="submission" date="2019-03" db="EMBL/GenBank/DDBJ databases">
        <title>Genomic Encyclopedia of Archaeal and Bacterial Type Strains, Phase II (KMG-II): from individual species to whole genera.</title>
        <authorList>
            <person name="Goeker M."/>
        </authorList>
    </citation>
    <scope>NUCLEOTIDE SEQUENCE [LARGE SCALE GENOMIC DNA]</scope>
    <source>
        <strain evidence="1 2">DSM 15388</strain>
    </source>
</reference>
<organism evidence="1 2">
    <name type="scientific">Reinekea marinisedimentorum</name>
    <dbReference type="NCBI Taxonomy" id="230495"/>
    <lineage>
        <taxon>Bacteria</taxon>
        <taxon>Pseudomonadati</taxon>
        <taxon>Pseudomonadota</taxon>
        <taxon>Gammaproteobacteria</taxon>
        <taxon>Oceanospirillales</taxon>
        <taxon>Saccharospirillaceae</taxon>
        <taxon>Reinekea</taxon>
    </lineage>
</organism>